<keyword evidence="4" id="KW-0472">Membrane</keyword>
<dbReference type="EMBL" id="GBEZ01021857">
    <property type="protein sequence ID" value="JAC64931.1"/>
    <property type="molecule type" value="Transcribed_RNA"/>
</dbReference>
<evidence type="ECO:0000256" key="4">
    <source>
        <dbReference type="ARBA" id="ARBA00023136"/>
    </source>
</evidence>
<keyword evidence="2" id="KW-0813">Transport</keyword>
<protein>
    <submittedName>
        <fullName evidence="6">Ap-4 complex subunit epsilon-like</fullName>
    </submittedName>
</protein>
<evidence type="ECO:0000256" key="3">
    <source>
        <dbReference type="ARBA" id="ARBA00022927"/>
    </source>
</evidence>
<dbReference type="Gene3D" id="1.25.10.10">
    <property type="entry name" value="Leucine-rich Repeat Variant"/>
    <property type="match status" value="1"/>
</dbReference>
<dbReference type="GO" id="GO:0016192">
    <property type="term" value="P:vesicle-mediated transport"/>
    <property type="evidence" value="ECO:0007669"/>
    <property type="project" value="InterPro"/>
</dbReference>
<keyword evidence="3" id="KW-0653">Protein transport</keyword>
<dbReference type="InterPro" id="IPR050840">
    <property type="entry name" value="Adaptor_Complx_Large_Subunit"/>
</dbReference>
<gene>
    <name evidence="6" type="ORF">TSPGSL018_17210</name>
</gene>
<dbReference type="InterPro" id="IPR016024">
    <property type="entry name" value="ARM-type_fold"/>
</dbReference>
<dbReference type="PANTHER" id="PTHR22780">
    <property type="entry name" value="ADAPTIN, ALPHA/GAMMA/EPSILON"/>
    <property type="match status" value="1"/>
</dbReference>
<dbReference type="InterPro" id="IPR002553">
    <property type="entry name" value="Clathrin/coatomer_adapt-like_N"/>
</dbReference>
<dbReference type="GO" id="GO:0012505">
    <property type="term" value="C:endomembrane system"/>
    <property type="evidence" value="ECO:0007669"/>
    <property type="project" value="UniProtKB-SubCell"/>
</dbReference>
<evidence type="ECO:0000313" key="6">
    <source>
        <dbReference type="EMBL" id="JAC64931.1"/>
    </source>
</evidence>
<dbReference type="InterPro" id="IPR011989">
    <property type="entry name" value="ARM-like"/>
</dbReference>
<evidence type="ECO:0000259" key="5">
    <source>
        <dbReference type="Pfam" id="PF01602"/>
    </source>
</evidence>
<proteinExistence type="predicted"/>
<evidence type="ECO:0000256" key="2">
    <source>
        <dbReference type="ARBA" id="ARBA00022448"/>
    </source>
</evidence>
<dbReference type="GO" id="GO:0030117">
    <property type="term" value="C:membrane coat"/>
    <property type="evidence" value="ECO:0007669"/>
    <property type="project" value="InterPro"/>
</dbReference>
<feature type="domain" description="Clathrin/coatomer adaptor adaptin-like N-terminal" evidence="5">
    <location>
        <begin position="2"/>
        <end position="399"/>
    </location>
</feature>
<dbReference type="SUPFAM" id="SSF48371">
    <property type="entry name" value="ARM repeat"/>
    <property type="match status" value="1"/>
</dbReference>
<comment type="subcellular location">
    <subcellularLocation>
        <location evidence="1">Endomembrane system</location>
    </subcellularLocation>
</comment>
<dbReference type="GO" id="GO:0006886">
    <property type="term" value="P:intracellular protein transport"/>
    <property type="evidence" value="ECO:0007669"/>
    <property type="project" value="InterPro"/>
</dbReference>
<accession>A0A061R312</accession>
<dbReference type="AlphaFoldDB" id="A0A061R312"/>
<reference evidence="6" key="1">
    <citation type="submission" date="2014-05" db="EMBL/GenBank/DDBJ databases">
        <title>The transcriptome of the halophilic microalga Tetraselmis sp. GSL018 isolated from the Great Salt Lake, Utah.</title>
        <authorList>
            <person name="Jinkerson R.E."/>
            <person name="D'Adamo S."/>
            <person name="Posewitz M.C."/>
        </authorList>
    </citation>
    <scope>NUCLEOTIDE SEQUENCE</scope>
    <source>
        <strain evidence="6">GSL018</strain>
    </source>
</reference>
<evidence type="ECO:0000256" key="1">
    <source>
        <dbReference type="ARBA" id="ARBA00004308"/>
    </source>
</evidence>
<sequence>MREYLLRLVYVEMLGHDASFAYIHVVNACSDKNWILKKVGYLATTLFLNEESEYIIMLVNTIMKDLQDDNHLVVCTALHALCKLIHNDTISGFMPLVLKALSHPKELVKKKAVMVLHRFLQIRPSLREELDKPLRKMLCDNDPSVMSAALCALHEVIRESPGPYKNLVPSFVSILKQVAEHRLPKAYDYHKTPAPFIQIKLLKILAKLGEGDKAASEHIYSVLSDVMRRANSGHTIGNAVVYEAVRTVTAIYPNAVLLQSAAEMVSTFLRSSSHNLKYIGVDSLSAVVAINPKYVQEQQMVVIDCLEDPDESLKRKTLELLYKMTKPNNVEVIVERMLNYLSTATDPHSKAETSSRIAELAERYAPDNDWFIEVMNSVFKMGGDCVDPSLGNNIMRIVAEGAGDDS</sequence>
<name>A0A061R312_9CHLO</name>
<dbReference type="Pfam" id="PF01602">
    <property type="entry name" value="Adaptin_N"/>
    <property type="match status" value="1"/>
</dbReference>
<feature type="non-terminal residue" evidence="6">
    <location>
        <position position="406"/>
    </location>
</feature>
<organism evidence="6">
    <name type="scientific">Tetraselmis sp. GSL018</name>
    <dbReference type="NCBI Taxonomy" id="582737"/>
    <lineage>
        <taxon>Eukaryota</taxon>
        <taxon>Viridiplantae</taxon>
        <taxon>Chlorophyta</taxon>
        <taxon>core chlorophytes</taxon>
        <taxon>Chlorodendrophyceae</taxon>
        <taxon>Chlorodendrales</taxon>
        <taxon>Chlorodendraceae</taxon>
        <taxon>Tetraselmis</taxon>
    </lineage>
</organism>